<comment type="similarity">
    <text evidence="1">Belongs to the LysR transcriptional regulatory family.</text>
</comment>
<evidence type="ECO:0000259" key="5">
    <source>
        <dbReference type="PROSITE" id="PS50931"/>
    </source>
</evidence>
<reference evidence="6 7" key="1">
    <citation type="submission" date="2016-11" db="EMBL/GenBank/DDBJ databases">
        <title>Draft genome of Pseudomonas versuta A4R1.12.</title>
        <authorList>
            <person name="See-Too W.-S."/>
        </authorList>
    </citation>
    <scope>NUCLEOTIDE SEQUENCE [LARGE SCALE GENOMIC DNA]</scope>
    <source>
        <strain evidence="6 7">A4R1.12</strain>
    </source>
</reference>
<dbReference type="InterPro" id="IPR036388">
    <property type="entry name" value="WH-like_DNA-bd_sf"/>
</dbReference>
<dbReference type="InterPro" id="IPR000847">
    <property type="entry name" value="LysR_HTH_N"/>
</dbReference>
<proteinExistence type="inferred from homology"/>
<organism evidence="6 7">
    <name type="scientific">Pseudomonas versuta</name>
    <dbReference type="NCBI Taxonomy" id="1788301"/>
    <lineage>
        <taxon>Bacteria</taxon>
        <taxon>Pseudomonadati</taxon>
        <taxon>Pseudomonadota</taxon>
        <taxon>Gammaproteobacteria</taxon>
        <taxon>Pseudomonadales</taxon>
        <taxon>Pseudomonadaceae</taxon>
        <taxon>Pseudomonas</taxon>
    </lineage>
</organism>
<evidence type="ECO:0000256" key="4">
    <source>
        <dbReference type="ARBA" id="ARBA00023163"/>
    </source>
</evidence>
<sequence length="292" mass="31809">MSVLVAFEAAARHCSFTKAADELSLTQSAVSRQVQALEALLGVDLFNREGRRIELTAAGALYQHELSAALGRIRSATLQTIAFSSGGGTLHLAVLPTFGSKWLLPRMNDFYTRHPDIVVHIHSRIMHADLASAAGDMNAIIVAGSGPWPGFISHKLLTEKLVVVASPAALPEYRAMTPADLAASHSLLNVVSRPNAWSDWFERHALDHRMMRSGPGFELTAHLIQAVVAGIGIGLVPRILVQDEIRAGTLVTLFEPMESGRGYYLAYASRYQNLPSLMAFSEWLQSLPFPDN</sequence>
<dbReference type="SUPFAM" id="SSF46785">
    <property type="entry name" value="Winged helix' DNA-binding domain"/>
    <property type="match status" value="1"/>
</dbReference>
<dbReference type="Pfam" id="PF03466">
    <property type="entry name" value="LysR_substrate"/>
    <property type="match status" value="1"/>
</dbReference>
<protein>
    <submittedName>
        <fullName evidence="6">LysR family transcriptional regulator</fullName>
    </submittedName>
</protein>
<keyword evidence="4" id="KW-0804">Transcription</keyword>
<dbReference type="EMBL" id="MPJD01000010">
    <property type="protein sequence ID" value="OKA27219.1"/>
    <property type="molecule type" value="Genomic_DNA"/>
</dbReference>
<dbReference type="Gene3D" id="3.40.190.10">
    <property type="entry name" value="Periplasmic binding protein-like II"/>
    <property type="match status" value="2"/>
</dbReference>
<keyword evidence="2" id="KW-0805">Transcription regulation</keyword>
<dbReference type="InterPro" id="IPR036390">
    <property type="entry name" value="WH_DNA-bd_sf"/>
</dbReference>
<dbReference type="AlphaFoldDB" id="A0A854A1N1"/>
<dbReference type="Gene3D" id="1.10.10.10">
    <property type="entry name" value="Winged helix-like DNA-binding domain superfamily/Winged helix DNA-binding domain"/>
    <property type="match status" value="1"/>
</dbReference>
<evidence type="ECO:0000313" key="7">
    <source>
        <dbReference type="Proteomes" id="UP000185990"/>
    </source>
</evidence>
<dbReference type="PROSITE" id="PS50931">
    <property type="entry name" value="HTH_LYSR"/>
    <property type="match status" value="1"/>
</dbReference>
<comment type="caution">
    <text evidence="6">The sequence shown here is derived from an EMBL/GenBank/DDBJ whole genome shotgun (WGS) entry which is preliminary data.</text>
</comment>
<evidence type="ECO:0000256" key="1">
    <source>
        <dbReference type="ARBA" id="ARBA00009437"/>
    </source>
</evidence>
<gene>
    <name evidence="6" type="ORF">BOH74_05405</name>
</gene>
<accession>A0A854A1N1</accession>
<dbReference type="PANTHER" id="PTHR30537:SF26">
    <property type="entry name" value="GLYCINE CLEAVAGE SYSTEM TRANSCRIPTIONAL ACTIVATOR"/>
    <property type="match status" value="1"/>
</dbReference>
<evidence type="ECO:0000313" key="6">
    <source>
        <dbReference type="EMBL" id="OKA27219.1"/>
    </source>
</evidence>
<dbReference type="Pfam" id="PF00126">
    <property type="entry name" value="HTH_1"/>
    <property type="match status" value="1"/>
</dbReference>
<dbReference type="PANTHER" id="PTHR30537">
    <property type="entry name" value="HTH-TYPE TRANSCRIPTIONAL REGULATOR"/>
    <property type="match status" value="1"/>
</dbReference>
<feature type="domain" description="HTH lysR-type" evidence="5">
    <location>
        <begin position="1"/>
        <end position="56"/>
    </location>
</feature>
<dbReference type="PRINTS" id="PR00039">
    <property type="entry name" value="HTHLYSR"/>
</dbReference>
<dbReference type="FunFam" id="1.10.10.10:FF:000001">
    <property type="entry name" value="LysR family transcriptional regulator"/>
    <property type="match status" value="1"/>
</dbReference>
<evidence type="ECO:0000256" key="2">
    <source>
        <dbReference type="ARBA" id="ARBA00023015"/>
    </source>
</evidence>
<evidence type="ECO:0000256" key="3">
    <source>
        <dbReference type="ARBA" id="ARBA00023125"/>
    </source>
</evidence>
<keyword evidence="3" id="KW-0238">DNA-binding</keyword>
<dbReference type="GO" id="GO:0043565">
    <property type="term" value="F:sequence-specific DNA binding"/>
    <property type="evidence" value="ECO:0007669"/>
    <property type="project" value="TreeGrafter"/>
</dbReference>
<dbReference type="GO" id="GO:0006351">
    <property type="term" value="P:DNA-templated transcription"/>
    <property type="evidence" value="ECO:0007669"/>
    <property type="project" value="TreeGrafter"/>
</dbReference>
<dbReference type="InterPro" id="IPR005119">
    <property type="entry name" value="LysR_subst-bd"/>
</dbReference>
<dbReference type="Proteomes" id="UP000185990">
    <property type="component" value="Unassembled WGS sequence"/>
</dbReference>
<dbReference type="GO" id="GO:0003700">
    <property type="term" value="F:DNA-binding transcription factor activity"/>
    <property type="evidence" value="ECO:0007669"/>
    <property type="project" value="InterPro"/>
</dbReference>
<dbReference type="InterPro" id="IPR058163">
    <property type="entry name" value="LysR-type_TF_proteobact-type"/>
</dbReference>
<dbReference type="SUPFAM" id="SSF53850">
    <property type="entry name" value="Periplasmic binding protein-like II"/>
    <property type="match status" value="1"/>
</dbReference>
<name>A0A854A1N1_9PSED</name>